<feature type="domain" description="ABC3 transporter permease C-terminal" evidence="8">
    <location>
        <begin position="718"/>
        <end position="834"/>
    </location>
</feature>
<feature type="transmembrane region" description="Helical" evidence="7">
    <location>
        <begin position="768"/>
        <end position="790"/>
    </location>
</feature>
<evidence type="ECO:0000313" key="10">
    <source>
        <dbReference type="Proteomes" id="UP000886886"/>
    </source>
</evidence>
<dbReference type="Pfam" id="PF02687">
    <property type="entry name" value="FtsX"/>
    <property type="match status" value="2"/>
</dbReference>
<keyword evidence="4 7" id="KW-1133">Transmembrane helix</keyword>
<evidence type="ECO:0000256" key="5">
    <source>
        <dbReference type="ARBA" id="ARBA00023136"/>
    </source>
</evidence>
<name>A0A9D0ZX26_9FIRM</name>
<protein>
    <submittedName>
        <fullName evidence="9">FtsX-like permease family protein</fullName>
    </submittedName>
</protein>
<dbReference type="GO" id="GO:0005886">
    <property type="term" value="C:plasma membrane"/>
    <property type="evidence" value="ECO:0007669"/>
    <property type="project" value="UniProtKB-SubCell"/>
</dbReference>
<evidence type="ECO:0000256" key="3">
    <source>
        <dbReference type="ARBA" id="ARBA00022692"/>
    </source>
</evidence>
<feature type="transmembrane region" description="Helical" evidence="7">
    <location>
        <begin position="810"/>
        <end position="833"/>
    </location>
</feature>
<comment type="subcellular location">
    <subcellularLocation>
        <location evidence="1">Cell membrane</location>
        <topology evidence="1">Multi-pass membrane protein</topology>
    </subcellularLocation>
</comment>
<feature type="transmembrane region" description="Helical" evidence="7">
    <location>
        <begin position="424"/>
        <end position="443"/>
    </location>
</feature>
<evidence type="ECO:0000256" key="2">
    <source>
        <dbReference type="ARBA" id="ARBA00022475"/>
    </source>
</evidence>
<dbReference type="InterPro" id="IPR003838">
    <property type="entry name" value="ABC3_permease_C"/>
</dbReference>
<organism evidence="9 10">
    <name type="scientific">Candidatus Limivivens merdigallinarum</name>
    <dbReference type="NCBI Taxonomy" id="2840859"/>
    <lineage>
        <taxon>Bacteria</taxon>
        <taxon>Bacillati</taxon>
        <taxon>Bacillota</taxon>
        <taxon>Clostridia</taxon>
        <taxon>Lachnospirales</taxon>
        <taxon>Lachnospiraceae</taxon>
        <taxon>Lachnospiraceae incertae sedis</taxon>
        <taxon>Candidatus Limivivens</taxon>
    </lineage>
</organism>
<accession>A0A9D0ZX26</accession>
<feature type="transmembrane region" description="Helical" evidence="7">
    <location>
        <begin position="25"/>
        <end position="46"/>
    </location>
</feature>
<gene>
    <name evidence="9" type="ORF">IAB26_10535</name>
</gene>
<dbReference type="InterPro" id="IPR050250">
    <property type="entry name" value="Macrolide_Exporter_MacB"/>
</dbReference>
<sequence length="845" mass="93934">MLVNNNLKVCFTLVKRDVRFHRIKNLALILAAALVTGLYTFVFLLGNAVESGFLLSYQYSYGSTSHILFTGLTEEQAGLLSQHVYVKSAVKLSTLGQLSDPMMGQRLVKLAVTDRDYAETVLSLPTTGHLPEKEGEIALDEFTMGSLGIRYEIGAPVELEWTDPDGNVHRDEFTLCGWWSSPTNFSEACAWITAETAEHLVPGYNDENSANITLGVTLHQPRDLEQQAVDMLSDQGIPTVAYTTNLANNEARQEQAFDQAKDFYMPAILVLVCGFLMVYGIVHVTAEQDQIFFAGLKAQGMTPRQIRRYLWEKGVMVTGIGLIPGFLLGFLLNLAITGRIVTGMEEDPAVVFLTWQPFALAAFCTLATVLIAYLLPAVRLSQRTPAETLRSSYPRKRKGTGKGDGLITLPRLAFRTFGQGKGRTALSVCIMLLAVLLLNSVWMEYVSMDEELYLSAMSPWDYSIADGSAAMSMQRYNQNSESITEETVETIRNRPEVTSVSALKSHEVKLTASETLRKRVVDFYNQPYDETMTLRETQEGYPGWIAGLDRLAKSGEYTAVVIGMEGEYLNYLMENCPATSGEFDPDAFAEGRFVLVGGAYYDGISSLAAGETLQLEGRNFEVMASLMHDASYLSGSNSTDAAFTFFYILPLSIFDELYPGQCYRQMAVDIDHSQQDSFEAFLEEFEQGLNRGIGITLRSEYQENLRNARLNTVLVPLIVGLVLMGIALLNFGNLLVAKVFARRQEFAVYQSLGMTGEQLKKLMILEGILYSLLMALVLIPADVLFARIVMPGVIRDFSWASVYHFTLLPLWIALPVMILLAMAVSLLCLHAVTKGTIQERLRMME</sequence>
<reference evidence="9" key="1">
    <citation type="submission" date="2020-10" db="EMBL/GenBank/DDBJ databases">
        <authorList>
            <person name="Gilroy R."/>
        </authorList>
    </citation>
    <scope>NUCLEOTIDE SEQUENCE</scope>
    <source>
        <strain evidence="9">ChiSjej3B21-11622</strain>
    </source>
</reference>
<feature type="transmembrane region" description="Helical" evidence="7">
    <location>
        <begin position="314"/>
        <end position="335"/>
    </location>
</feature>
<feature type="transmembrane region" description="Helical" evidence="7">
    <location>
        <begin position="713"/>
        <end position="736"/>
    </location>
</feature>
<evidence type="ECO:0000256" key="7">
    <source>
        <dbReference type="SAM" id="Phobius"/>
    </source>
</evidence>
<keyword evidence="3 7" id="KW-0812">Transmembrane</keyword>
<reference evidence="9" key="2">
    <citation type="journal article" date="2021" name="PeerJ">
        <title>Extensive microbial diversity within the chicken gut microbiome revealed by metagenomics and culture.</title>
        <authorList>
            <person name="Gilroy R."/>
            <person name="Ravi A."/>
            <person name="Getino M."/>
            <person name="Pursley I."/>
            <person name="Horton D.L."/>
            <person name="Alikhan N.F."/>
            <person name="Baker D."/>
            <person name="Gharbi K."/>
            <person name="Hall N."/>
            <person name="Watson M."/>
            <person name="Adriaenssens E.M."/>
            <person name="Foster-Nyarko E."/>
            <person name="Jarju S."/>
            <person name="Secka A."/>
            <person name="Antonio M."/>
            <person name="Oren A."/>
            <person name="Chaudhuri R.R."/>
            <person name="La Ragione R."/>
            <person name="Hildebrand F."/>
            <person name="Pallen M.J."/>
        </authorList>
    </citation>
    <scope>NUCLEOTIDE SEQUENCE</scope>
    <source>
        <strain evidence="9">ChiSjej3B21-11622</strain>
    </source>
</reference>
<dbReference type="PANTHER" id="PTHR30572">
    <property type="entry name" value="MEMBRANE COMPONENT OF TRANSPORTER-RELATED"/>
    <property type="match status" value="1"/>
</dbReference>
<evidence type="ECO:0000259" key="8">
    <source>
        <dbReference type="Pfam" id="PF02687"/>
    </source>
</evidence>
<dbReference type="Proteomes" id="UP000886886">
    <property type="component" value="Unassembled WGS sequence"/>
</dbReference>
<comment type="caution">
    <text evidence="9">The sequence shown here is derived from an EMBL/GenBank/DDBJ whole genome shotgun (WGS) entry which is preliminary data.</text>
</comment>
<proteinExistence type="inferred from homology"/>
<evidence type="ECO:0000256" key="6">
    <source>
        <dbReference type="ARBA" id="ARBA00038076"/>
    </source>
</evidence>
<feature type="domain" description="ABC3 transporter permease C-terminal" evidence="8">
    <location>
        <begin position="267"/>
        <end position="384"/>
    </location>
</feature>
<keyword evidence="5 7" id="KW-0472">Membrane</keyword>
<evidence type="ECO:0000256" key="1">
    <source>
        <dbReference type="ARBA" id="ARBA00004651"/>
    </source>
</evidence>
<dbReference type="AlphaFoldDB" id="A0A9D0ZX26"/>
<comment type="similarity">
    <text evidence="6">Belongs to the ABC-4 integral membrane protein family.</text>
</comment>
<keyword evidence="2" id="KW-1003">Cell membrane</keyword>
<feature type="transmembrane region" description="Helical" evidence="7">
    <location>
        <begin position="263"/>
        <end position="282"/>
    </location>
</feature>
<dbReference type="PANTHER" id="PTHR30572:SF4">
    <property type="entry name" value="ABC TRANSPORTER PERMEASE YTRF"/>
    <property type="match status" value="1"/>
</dbReference>
<dbReference type="EMBL" id="DVFT01000157">
    <property type="protein sequence ID" value="HIQ96985.1"/>
    <property type="molecule type" value="Genomic_DNA"/>
</dbReference>
<evidence type="ECO:0000313" key="9">
    <source>
        <dbReference type="EMBL" id="HIQ96985.1"/>
    </source>
</evidence>
<feature type="transmembrane region" description="Helical" evidence="7">
    <location>
        <begin position="355"/>
        <end position="375"/>
    </location>
</feature>
<dbReference type="GO" id="GO:0022857">
    <property type="term" value="F:transmembrane transporter activity"/>
    <property type="evidence" value="ECO:0007669"/>
    <property type="project" value="TreeGrafter"/>
</dbReference>
<evidence type="ECO:0000256" key="4">
    <source>
        <dbReference type="ARBA" id="ARBA00022989"/>
    </source>
</evidence>